<sequence length="866" mass="92385">MRARVRGAEPGWQTLPSHSWKTVCVLNTDLPSGSPSLRERSCQIPSVELPVDGSSLESLGCRDTPGPLQAAPSSMFTVNKYPGKPEDTSEARGTRQALQPTTHKRCYPAAMAAGLAPYSQLGWPHESGGQRASCEKQGQGCLLSWVQTCGSVVPRSSSRNFPRRPLHPSSHPLHPVCLDGRCWLTHPLGGWKPALGYRLPVVPVWPSQAPLPGPVSRPIRSSAQSPLTPGRGWTPGTHGQVRPRMKAASLLRALLVGKPTTQRQDIGRTTAVPSHQIPFPIFPRKTSSPVLAGLSFHSPGLLCGVLVLVLLRMSEGVHTAGREGVWACGVPPGGFAQVGSPLWAFTKSLSSACLDVCRVHPFLPPYQVTATILSESLVKTAYDWGQRHLRLRPSPNCSGPRQRECPYPMGWGDMGRGGMGEETAAWLLPPLGVQGVPGFPDGRLNTPALSRLVGGGSCQDLALTTNTLAARLAGGRGCDVQWPHAAERKSGVMMPLTEAGALAPGGGPAGTELRWLWPKDQGVGVVEAVTVGKGFSRASLSFKGKEGFGKGLQWGQKGSRWWLEASSCFPSSYTPPTFPSLPTPTFVPSVAPMAQVSVLSSQDPEAQADDLAIPTLLKARVSRRPGETSAVLKDRKRGCFSHGEQHTHTKAGQWGLFGCHGYGERGGGQGHSVPRATLSLPGINCGPGLDCQTGAKSRSKASQDGMPKPRRTRALSTKKQDPSIGNQSSGPLAPPVGRKPHQWGWGLHRPAKERRQTCRPGSTQTLPQEHPMTLRHGNAGKHLSVLLLMELPGAPARSSLKFLPGQIPNPSVHNGRLLPRRPRPRPPPRGRGTPLKPPEPRAAGGPAAMPAMPAMSPPPRPPPLPY</sequence>
<dbReference type="Proteomes" id="UP000299084">
    <property type="component" value="Unassembled WGS sequence"/>
</dbReference>
<keyword evidence="3" id="KW-1185">Reference proteome</keyword>
<proteinExistence type="predicted"/>
<name>A0A5N4CT72_CAMDR</name>
<feature type="compositionally biased region" description="Basic residues" evidence="1">
    <location>
        <begin position="818"/>
        <end position="828"/>
    </location>
</feature>
<feature type="compositionally biased region" description="Pro residues" evidence="1">
    <location>
        <begin position="855"/>
        <end position="866"/>
    </location>
</feature>
<reference evidence="2 3" key="1">
    <citation type="journal article" date="2019" name="Mol. Ecol. Resour.">
        <title>Improving Illumina assemblies with Hi-C and long reads: an example with the North African dromedary.</title>
        <authorList>
            <person name="Elbers J.P."/>
            <person name="Rogers M.F."/>
            <person name="Perelman P.L."/>
            <person name="Proskuryakova A.A."/>
            <person name="Serdyukova N.A."/>
            <person name="Johnson W.E."/>
            <person name="Horin P."/>
            <person name="Corander J."/>
            <person name="Murphy D."/>
            <person name="Burger P.A."/>
        </authorList>
    </citation>
    <scope>NUCLEOTIDE SEQUENCE [LARGE SCALE GENOMIC DNA]</scope>
    <source>
        <strain evidence="2">Drom800</strain>
        <tissue evidence="2">Blood</tissue>
    </source>
</reference>
<evidence type="ECO:0000313" key="3">
    <source>
        <dbReference type="Proteomes" id="UP000299084"/>
    </source>
</evidence>
<organism evidence="2 3">
    <name type="scientific">Camelus dromedarius</name>
    <name type="common">Dromedary</name>
    <name type="synonym">Arabian camel</name>
    <dbReference type="NCBI Taxonomy" id="9838"/>
    <lineage>
        <taxon>Eukaryota</taxon>
        <taxon>Metazoa</taxon>
        <taxon>Chordata</taxon>
        <taxon>Craniata</taxon>
        <taxon>Vertebrata</taxon>
        <taxon>Euteleostomi</taxon>
        <taxon>Mammalia</taxon>
        <taxon>Eutheria</taxon>
        <taxon>Laurasiatheria</taxon>
        <taxon>Artiodactyla</taxon>
        <taxon>Tylopoda</taxon>
        <taxon>Camelidae</taxon>
        <taxon>Camelus</taxon>
    </lineage>
</organism>
<feature type="region of interest" description="Disordered" evidence="1">
    <location>
        <begin position="82"/>
        <end position="101"/>
    </location>
</feature>
<feature type="compositionally biased region" description="Low complexity" evidence="1">
    <location>
        <begin position="841"/>
        <end position="854"/>
    </location>
</feature>
<dbReference type="AlphaFoldDB" id="A0A5N4CT72"/>
<feature type="region of interest" description="Disordered" evidence="1">
    <location>
        <begin position="801"/>
        <end position="866"/>
    </location>
</feature>
<evidence type="ECO:0000313" key="2">
    <source>
        <dbReference type="EMBL" id="KAB1262022.1"/>
    </source>
</evidence>
<feature type="region of interest" description="Disordered" evidence="1">
    <location>
        <begin position="689"/>
        <end position="774"/>
    </location>
</feature>
<comment type="caution">
    <text evidence="2">The sequence shown here is derived from an EMBL/GenBank/DDBJ whole genome shotgun (WGS) entry which is preliminary data.</text>
</comment>
<accession>A0A5N4CT72</accession>
<protein>
    <submittedName>
        <fullName evidence="2">Uncharacterized protein</fullName>
    </submittedName>
</protein>
<gene>
    <name evidence="2" type="ORF">Cadr_000021803</name>
</gene>
<feature type="region of interest" description="Disordered" evidence="1">
    <location>
        <begin position="213"/>
        <end position="241"/>
    </location>
</feature>
<evidence type="ECO:0000256" key="1">
    <source>
        <dbReference type="SAM" id="MobiDB-lite"/>
    </source>
</evidence>
<feature type="compositionally biased region" description="Basic and acidic residues" evidence="1">
    <location>
        <begin position="83"/>
        <end position="93"/>
    </location>
</feature>
<dbReference type="EMBL" id="JWIN03000020">
    <property type="protein sequence ID" value="KAB1262022.1"/>
    <property type="molecule type" value="Genomic_DNA"/>
</dbReference>